<proteinExistence type="predicted"/>
<accession>A0A485M8X4</accession>
<gene>
    <name evidence="2" type="ORF">SCFA_890027</name>
</gene>
<evidence type="ECO:0000259" key="1">
    <source>
        <dbReference type="Pfam" id="PF13472"/>
    </source>
</evidence>
<dbReference type="Gene3D" id="3.40.50.1110">
    <property type="entry name" value="SGNH hydrolase"/>
    <property type="match status" value="1"/>
</dbReference>
<sequence length="268" mass="30438">MGKIVIDRPHQIIAVGDSLTAGSQPGITDYAPYTGPNTRDLLPTSYPYVLSDLLSVSMGTRLIRNLGRGGSTTRDWLPGATWERADVPGFPLNGRPLDEILASRENIRVCLLMLGTNDVNSSVVPDFMMRRIGGVVGYEDDDFLKTRENLIIILTRLHEKGIVTYLAKIPPNRNRGGESLFGLDRLFFNRRGVQEKLDLYTRMVNARIDEIYASHPHIVRKGPDFYTLFKERSDVWSRDLMHLNTLGYRFMAWTWAELLRSEKIAIQV</sequence>
<dbReference type="SUPFAM" id="SSF52266">
    <property type="entry name" value="SGNH hydrolase"/>
    <property type="match status" value="1"/>
</dbReference>
<protein>
    <recommendedName>
        <fullName evidence="1">SGNH hydrolase-type esterase domain-containing protein</fullName>
    </recommendedName>
</protein>
<dbReference type="AlphaFoldDB" id="A0A485M8X4"/>
<dbReference type="CDD" id="cd00229">
    <property type="entry name" value="SGNH_hydrolase"/>
    <property type="match status" value="1"/>
</dbReference>
<name>A0A485M8X4_9ZZZZ</name>
<dbReference type="Pfam" id="PF13472">
    <property type="entry name" value="Lipase_GDSL_2"/>
    <property type="match status" value="1"/>
</dbReference>
<evidence type="ECO:0000313" key="2">
    <source>
        <dbReference type="EMBL" id="VFU18691.1"/>
    </source>
</evidence>
<dbReference type="InterPro" id="IPR036514">
    <property type="entry name" value="SGNH_hydro_sf"/>
</dbReference>
<dbReference type="EMBL" id="CAADRM010000157">
    <property type="protein sequence ID" value="VFU18691.1"/>
    <property type="molecule type" value="Genomic_DNA"/>
</dbReference>
<feature type="domain" description="SGNH hydrolase-type esterase" evidence="1">
    <location>
        <begin position="14"/>
        <end position="249"/>
    </location>
</feature>
<reference evidence="2" key="1">
    <citation type="submission" date="2019-03" db="EMBL/GenBank/DDBJ databases">
        <authorList>
            <person name="Hao L."/>
        </authorList>
    </citation>
    <scope>NUCLEOTIDE SEQUENCE</scope>
</reference>
<dbReference type="InterPro" id="IPR013830">
    <property type="entry name" value="SGNH_hydro"/>
</dbReference>
<organism evidence="2">
    <name type="scientific">anaerobic digester metagenome</name>
    <dbReference type="NCBI Taxonomy" id="1263854"/>
    <lineage>
        <taxon>unclassified sequences</taxon>
        <taxon>metagenomes</taxon>
        <taxon>ecological metagenomes</taxon>
    </lineage>
</organism>